<gene>
    <name evidence="3" type="ORF">SSP24_06330</name>
</gene>
<accession>A0A4Y3VA61</accession>
<dbReference type="RefSeq" id="WP_141307193.1">
    <property type="nucleotide sequence ID" value="NZ_BJND01000005.1"/>
</dbReference>
<dbReference type="OrthoDB" id="4319846at2"/>
<feature type="domain" description="Transcriptional regulator SgrR N-terminal HTH" evidence="2">
    <location>
        <begin position="159"/>
        <end position="213"/>
    </location>
</feature>
<keyword evidence="4" id="KW-1185">Reference proteome</keyword>
<feature type="region of interest" description="Disordered" evidence="1">
    <location>
        <begin position="211"/>
        <end position="303"/>
    </location>
</feature>
<evidence type="ECO:0000259" key="2">
    <source>
        <dbReference type="Pfam" id="PF12793"/>
    </source>
</evidence>
<protein>
    <recommendedName>
        <fullName evidence="2">Transcriptional regulator SgrR N-terminal HTH domain-containing protein</fullName>
    </recommendedName>
</protein>
<sequence>MNRLPASAAEPRHRRGGAGGAGRAETVLPPWWGQKVKVAKRVWGSGHYSHGAVRYAAQVAALAQRGRRCRATVATLAAYMGDGKRTAERRLAELAAPGPDGVPEMEVTRHTAAGGKGESAERRMRPVAPGEHFAYVPVGAAKTLRPALFTAYCALTYAEATNTPVTAAELASLLAVSERSARRLVDELEALGWITVHRRAGRQGRHHITVHDAPLHPVPAPAGPDTDGGSGPDPDGGSLAIKEDTGLTDARSTQERGSFRRRRGTGSKPANPVDTAGNHAGGNSPVAPAAFRPPVPPSRRPYDGPALTLSPRVWAVLEPVRDLLPGISPYLVRRIAREIGRQLDTGILAEDIRDQLQRLRDWTPPDELTDPGRWILGAALPVRPGKCGTADCHYGFQRYTGAPCKACAELAAARIRAAHPPHAFWHECAHCYAPSRQPLPNRLCATCRPAQPTGT</sequence>
<evidence type="ECO:0000313" key="4">
    <source>
        <dbReference type="Proteomes" id="UP000317881"/>
    </source>
</evidence>
<dbReference type="Pfam" id="PF12793">
    <property type="entry name" value="SgrR_N"/>
    <property type="match status" value="1"/>
</dbReference>
<reference evidence="3 4" key="1">
    <citation type="submission" date="2019-06" db="EMBL/GenBank/DDBJ databases">
        <title>Whole genome shotgun sequence of Streptomyces spinoverrucosus NBRC 14228.</title>
        <authorList>
            <person name="Hosoyama A."/>
            <person name="Uohara A."/>
            <person name="Ohji S."/>
            <person name="Ichikawa N."/>
        </authorList>
    </citation>
    <scope>NUCLEOTIDE SEQUENCE [LARGE SCALE GENOMIC DNA]</scope>
    <source>
        <strain evidence="3 4">NBRC 14228</strain>
    </source>
</reference>
<dbReference type="Proteomes" id="UP000317881">
    <property type="component" value="Unassembled WGS sequence"/>
</dbReference>
<name>A0A4Y3VA61_9ACTN</name>
<proteinExistence type="predicted"/>
<evidence type="ECO:0000256" key="1">
    <source>
        <dbReference type="SAM" id="MobiDB-lite"/>
    </source>
</evidence>
<organism evidence="3 4">
    <name type="scientific">Streptomyces spinoverrucosus</name>
    <dbReference type="NCBI Taxonomy" id="284043"/>
    <lineage>
        <taxon>Bacteria</taxon>
        <taxon>Bacillati</taxon>
        <taxon>Actinomycetota</taxon>
        <taxon>Actinomycetes</taxon>
        <taxon>Kitasatosporales</taxon>
        <taxon>Streptomycetaceae</taxon>
        <taxon>Streptomyces</taxon>
    </lineage>
</organism>
<feature type="region of interest" description="Disordered" evidence="1">
    <location>
        <begin position="1"/>
        <end position="24"/>
    </location>
</feature>
<dbReference type="EMBL" id="BJND01000005">
    <property type="protein sequence ID" value="GEC02978.1"/>
    <property type="molecule type" value="Genomic_DNA"/>
</dbReference>
<dbReference type="InterPro" id="IPR025370">
    <property type="entry name" value="SgrR_HTH_N"/>
</dbReference>
<dbReference type="Gene3D" id="1.10.10.10">
    <property type="entry name" value="Winged helix-like DNA-binding domain superfamily/Winged helix DNA-binding domain"/>
    <property type="match status" value="1"/>
</dbReference>
<dbReference type="InterPro" id="IPR036388">
    <property type="entry name" value="WH-like_DNA-bd_sf"/>
</dbReference>
<dbReference type="InterPro" id="IPR036390">
    <property type="entry name" value="WH_DNA-bd_sf"/>
</dbReference>
<evidence type="ECO:0000313" key="3">
    <source>
        <dbReference type="EMBL" id="GEC02978.1"/>
    </source>
</evidence>
<comment type="caution">
    <text evidence="3">The sequence shown here is derived from an EMBL/GenBank/DDBJ whole genome shotgun (WGS) entry which is preliminary data.</text>
</comment>
<dbReference type="AlphaFoldDB" id="A0A4Y3VA61"/>
<dbReference type="SUPFAM" id="SSF46785">
    <property type="entry name" value="Winged helix' DNA-binding domain"/>
    <property type="match status" value="1"/>
</dbReference>